<dbReference type="GeneID" id="64978555"/>
<keyword evidence="1" id="KW-0472">Membrane</keyword>
<dbReference type="Proteomes" id="UP000654913">
    <property type="component" value="Chromosome 7"/>
</dbReference>
<keyword evidence="3" id="KW-1185">Reference proteome</keyword>
<evidence type="ECO:0000313" key="2">
    <source>
        <dbReference type="EMBL" id="BCS28558.1"/>
    </source>
</evidence>
<keyword evidence="1" id="KW-0812">Transmembrane</keyword>
<reference evidence="2" key="2">
    <citation type="submission" date="2021-02" db="EMBL/GenBank/DDBJ databases">
        <title>Aspergillus puulaauensis MK2 genome sequence.</title>
        <authorList>
            <person name="Futagami T."/>
            <person name="Mori K."/>
            <person name="Kadooka C."/>
            <person name="Tanaka T."/>
        </authorList>
    </citation>
    <scope>NUCLEOTIDE SEQUENCE</scope>
    <source>
        <strain evidence="2">MK2</strain>
    </source>
</reference>
<gene>
    <name evidence="2" type="ORF">APUU_70128S</name>
</gene>
<sequence length="175" mass="19398">MTEKSKKLPSPSAPAEEVREYITQLLVTRYSTPVDIAEKHASKWEIGTFSQLSNASPRSLSDIFNTNVGLCLGNALQDDMRDYLDEQPSVIVAKYALWASVVILASVLLLALASSQGFPFAQGRASWAVSPFPWYFFSFSTGYYAYKHKLRDTSIAFCIVGAYFALIIGFCASLR</sequence>
<feature type="transmembrane region" description="Helical" evidence="1">
    <location>
        <begin position="152"/>
        <end position="174"/>
    </location>
</feature>
<evidence type="ECO:0000313" key="3">
    <source>
        <dbReference type="Proteomes" id="UP000654913"/>
    </source>
</evidence>
<dbReference type="EMBL" id="AP024449">
    <property type="protein sequence ID" value="BCS28558.1"/>
    <property type="molecule type" value="Genomic_DNA"/>
</dbReference>
<evidence type="ECO:0000256" key="1">
    <source>
        <dbReference type="SAM" id="Phobius"/>
    </source>
</evidence>
<proteinExistence type="predicted"/>
<feature type="transmembrane region" description="Helical" evidence="1">
    <location>
        <begin position="95"/>
        <end position="113"/>
    </location>
</feature>
<organism evidence="2 3">
    <name type="scientific">Aspergillus puulaauensis</name>
    <dbReference type="NCBI Taxonomy" id="1220207"/>
    <lineage>
        <taxon>Eukaryota</taxon>
        <taxon>Fungi</taxon>
        <taxon>Dikarya</taxon>
        <taxon>Ascomycota</taxon>
        <taxon>Pezizomycotina</taxon>
        <taxon>Eurotiomycetes</taxon>
        <taxon>Eurotiomycetidae</taxon>
        <taxon>Eurotiales</taxon>
        <taxon>Aspergillaceae</taxon>
        <taxon>Aspergillus</taxon>
    </lineage>
</organism>
<dbReference type="KEGG" id="apuu:APUU_70128S"/>
<reference evidence="2" key="1">
    <citation type="submission" date="2021-01" db="EMBL/GenBank/DDBJ databases">
        <authorList>
            <consortium name="Aspergillus puulaauensis MK2 genome sequencing consortium"/>
            <person name="Kazuki M."/>
            <person name="Futagami T."/>
        </authorList>
    </citation>
    <scope>NUCLEOTIDE SEQUENCE</scope>
    <source>
        <strain evidence="2">MK2</strain>
    </source>
</reference>
<feature type="transmembrane region" description="Helical" evidence="1">
    <location>
        <begin position="125"/>
        <end position="146"/>
    </location>
</feature>
<dbReference type="RefSeq" id="XP_041560744.1">
    <property type="nucleotide sequence ID" value="XM_041694966.1"/>
</dbReference>
<name>A0A7R7XX45_9EURO</name>
<dbReference type="OrthoDB" id="4771706at2759"/>
<dbReference type="AlphaFoldDB" id="A0A7R7XX45"/>
<accession>A0A7R7XX45</accession>
<protein>
    <submittedName>
        <fullName evidence="2">Uncharacterized protein</fullName>
    </submittedName>
</protein>
<keyword evidence="1" id="KW-1133">Transmembrane helix</keyword>